<reference evidence="1 2" key="1">
    <citation type="submission" date="2019-05" db="EMBL/GenBank/DDBJ databases">
        <title>Another draft genome of Portunus trituberculatus and its Hox gene families provides insights of decapod evolution.</title>
        <authorList>
            <person name="Jeong J.-H."/>
            <person name="Song I."/>
            <person name="Kim S."/>
            <person name="Choi T."/>
            <person name="Kim D."/>
            <person name="Ryu S."/>
            <person name="Kim W."/>
        </authorList>
    </citation>
    <scope>NUCLEOTIDE SEQUENCE [LARGE SCALE GENOMIC DNA]</scope>
    <source>
        <tissue evidence="1">Muscle</tissue>
    </source>
</reference>
<accession>A0A5B7IDD1</accession>
<protein>
    <submittedName>
        <fullName evidence="1">Uncharacterized protein</fullName>
    </submittedName>
</protein>
<gene>
    <name evidence="1" type="ORF">E2C01_073199</name>
</gene>
<organism evidence="1 2">
    <name type="scientific">Portunus trituberculatus</name>
    <name type="common">Swimming crab</name>
    <name type="synonym">Neptunus trituberculatus</name>
    <dbReference type="NCBI Taxonomy" id="210409"/>
    <lineage>
        <taxon>Eukaryota</taxon>
        <taxon>Metazoa</taxon>
        <taxon>Ecdysozoa</taxon>
        <taxon>Arthropoda</taxon>
        <taxon>Crustacea</taxon>
        <taxon>Multicrustacea</taxon>
        <taxon>Malacostraca</taxon>
        <taxon>Eumalacostraca</taxon>
        <taxon>Eucarida</taxon>
        <taxon>Decapoda</taxon>
        <taxon>Pleocyemata</taxon>
        <taxon>Brachyura</taxon>
        <taxon>Eubrachyura</taxon>
        <taxon>Portunoidea</taxon>
        <taxon>Portunidae</taxon>
        <taxon>Portuninae</taxon>
        <taxon>Portunus</taxon>
    </lineage>
</organism>
<dbReference type="AlphaFoldDB" id="A0A5B7IDD1"/>
<comment type="caution">
    <text evidence="1">The sequence shown here is derived from an EMBL/GenBank/DDBJ whole genome shotgun (WGS) entry which is preliminary data.</text>
</comment>
<proteinExistence type="predicted"/>
<name>A0A5B7IDD1_PORTR</name>
<dbReference type="Proteomes" id="UP000324222">
    <property type="component" value="Unassembled WGS sequence"/>
</dbReference>
<evidence type="ECO:0000313" key="2">
    <source>
        <dbReference type="Proteomes" id="UP000324222"/>
    </source>
</evidence>
<dbReference type="EMBL" id="VSRR010049143">
    <property type="protein sequence ID" value="MPC78704.1"/>
    <property type="molecule type" value="Genomic_DNA"/>
</dbReference>
<sequence>MGGTLLWVLMGRAMAYDKQRHKEGRLDQ</sequence>
<evidence type="ECO:0000313" key="1">
    <source>
        <dbReference type="EMBL" id="MPC78704.1"/>
    </source>
</evidence>
<keyword evidence="2" id="KW-1185">Reference proteome</keyword>